<dbReference type="InterPro" id="IPR012394">
    <property type="entry name" value="Aldehyde_DH_NAD(P)"/>
</dbReference>
<dbReference type="Gene3D" id="3.40.309.10">
    <property type="entry name" value="Aldehyde Dehydrogenase, Chain A, domain 2"/>
    <property type="match status" value="1"/>
</dbReference>
<dbReference type="FunFam" id="3.40.605.10:FF:000004">
    <property type="entry name" value="Aldehyde dehydrogenase"/>
    <property type="match status" value="1"/>
</dbReference>
<dbReference type="GO" id="GO:0005737">
    <property type="term" value="C:cytoplasm"/>
    <property type="evidence" value="ECO:0007669"/>
    <property type="project" value="TreeGrafter"/>
</dbReference>
<dbReference type="EMBL" id="BOSE01000003">
    <property type="protein sequence ID" value="GIP16233.1"/>
    <property type="molecule type" value="Genomic_DNA"/>
</dbReference>
<evidence type="ECO:0000259" key="8">
    <source>
        <dbReference type="Pfam" id="PF00171"/>
    </source>
</evidence>
<dbReference type="InterPro" id="IPR015590">
    <property type="entry name" value="Aldehyde_DH_dom"/>
</dbReference>
<dbReference type="GO" id="GO:0006081">
    <property type="term" value="P:aldehyde metabolic process"/>
    <property type="evidence" value="ECO:0007669"/>
    <property type="project" value="InterPro"/>
</dbReference>
<dbReference type="InterPro" id="IPR029510">
    <property type="entry name" value="Ald_DH_CS_GLU"/>
</dbReference>
<feature type="active site" evidence="5 6">
    <location>
        <position position="210"/>
    </location>
</feature>
<dbReference type="PIRSF" id="PIRSF036492">
    <property type="entry name" value="ALDH"/>
    <property type="match status" value="1"/>
</dbReference>
<dbReference type="RefSeq" id="WP_213515115.1">
    <property type="nucleotide sequence ID" value="NZ_BOSE01000003.1"/>
</dbReference>
<keyword evidence="2 4" id="KW-0560">Oxidoreductase</keyword>
<comment type="caution">
    <text evidence="9">The sequence shown here is derived from an EMBL/GenBank/DDBJ whole genome shotgun (WGS) entry which is preliminary data.</text>
</comment>
<dbReference type="InterPro" id="IPR016161">
    <property type="entry name" value="Ald_DH/histidinol_DH"/>
</dbReference>
<feature type="active site" evidence="5">
    <location>
        <position position="244"/>
    </location>
</feature>
<dbReference type="SUPFAM" id="SSF53720">
    <property type="entry name" value="ALDH-like"/>
    <property type="match status" value="1"/>
</dbReference>
<comment type="similarity">
    <text evidence="1 4 7">Belongs to the aldehyde dehydrogenase family.</text>
</comment>
<feature type="domain" description="Aldehyde dehydrogenase" evidence="8">
    <location>
        <begin position="12"/>
        <end position="428"/>
    </location>
</feature>
<dbReference type="InterPro" id="IPR016163">
    <property type="entry name" value="Ald_DH_C"/>
</dbReference>
<dbReference type="GO" id="GO:0004029">
    <property type="term" value="F:aldehyde dehydrogenase (NAD+) activity"/>
    <property type="evidence" value="ECO:0007669"/>
    <property type="project" value="TreeGrafter"/>
</dbReference>
<evidence type="ECO:0000256" key="4">
    <source>
        <dbReference type="PIRNR" id="PIRNR036492"/>
    </source>
</evidence>
<name>A0A919YSS5_9BACL</name>
<evidence type="ECO:0000256" key="5">
    <source>
        <dbReference type="PIRSR" id="PIRSR036492-1"/>
    </source>
</evidence>
<evidence type="ECO:0000313" key="10">
    <source>
        <dbReference type="Proteomes" id="UP000683139"/>
    </source>
</evidence>
<evidence type="ECO:0000256" key="6">
    <source>
        <dbReference type="PROSITE-ProRule" id="PRU10007"/>
    </source>
</evidence>
<dbReference type="AlphaFoldDB" id="A0A919YSS5"/>
<evidence type="ECO:0000256" key="2">
    <source>
        <dbReference type="ARBA" id="ARBA00023002"/>
    </source>
</evidence>
<dbReference type="PROSITE" id="PS00687">
    <property type="entry name" value="ALDEHYDE_DEHYDR_GLU"/>
    <property type="match status" value="1"/>
</dbReference>
<proteinExistence type="inferred from homology"/>
<evidence type="ECO:0000313" key="9">
    <source>
        <dbReference type="EMBL" id="GIP16233.1"/>
    </source>
</evidence>
<evidence type="ECO:0000256" key="1">
    <source>
        <dbReference type="ARBA" id="ARBA00009986"/>
    </source>
</evidence>
<protein>
    <recommendedName>
        <fullName evidence="4">Aldehyde dehydrogenase</fullName>
    </recommendedName>
</protein>
<dbReference type="InterPro" id="IPR016162">
    <property type="entry name" value="Ald_DH_N"/>
</dbReference>
<dbReference type="PANTHER" id="PTHR43570:SF16">
    <property type="entry name" value="ALDEHYDE DEHYDROGENASE TYPE III, ISOFORM Q"/>
    <property type="match status" value="1"/>
</dbReference>
<evidence type="ECO:0000256" key="3">
    <source>
        <dbReference type="ARBA" id="ARBA00023027"/>
    </source>
</evidence>
<dbReference type="Pfam" id="PF00171">
    <property type="entry name" value="Aldedh"/>
    <property type="match status" value="1"/>
</dbReference>
<evidence type="ECO:0000256" key="7">
    <source>
        <dbReference type="RuleBase" id="RU003345"/>
    </source>
</evidence>
<gene>
    <name evidence="9" type="ORF">J40TS1_18750</name>
</gene>
<dbReference type="PROSITE" id="PS00070">
    <property type="entry name" value="ALDEHYDE_DEHYDR_CYS"/>
    <property type="match status" value="1"/>
</dbReference>
<dbReference type="CDD" id="cd07136">
    <property type="entry name" value="ALDH_YwdH-P39616"/>
    <property type="match status" value="1"/>
</dbReference>
<dbReference type="InterPro" id="IPR016160">
    <property type="entry name" value="Ald_DH_CS_CYS"/>
</dbReference>
<keyword evidence="3" id="KW-0520">NAD</keyword>
<reference evidence="9" key="1">
    <citation type="submission" date="2021-03" db="EMBL/GenBank/DDBJ databases">
        <title>Antimicrobial resistance genes in bacteria isolated from Japanese honey, and their potential for conferring macrolide and lincosamide resistance in the American foulbrood pathogen Paenibacillus larvae.</title>
        <authorList>
            <person name="Okamoto M."/>
            <person name="Kumagai M."/>
            <person name="Kanamori H."/>
            <person name="Takamatsu D."/>
        </authorList>
    </citation>
    <scope>NUCLEOTIDE SEQUENCE</scope>
    <source>
        <strain evidence="9">J40TS1</strain>
    </source>
</reference>
<dbReference type="FunFam" id="3.40.309.10:FF:000003">
    <property type="entry name" value="Aldehyde dehydrogenase"/>
    <property type="match status" value="1"/>
</dbReference>
<dbReference type="Gene3D" id="3.40.605.10">
    <property type="entry name" value="Aldehyde Dehydrogenase, Chain A, domain 1"/>
    <property type="match status" value="1"/>
</dbReference>
<keyword evidence="10" id="KW-1185">Reference proteome</keyword>
<dbReference type="PANTHER" id="PTHR43570">
    <property type="entry name" value="ALDEHYDE DEHYDROGENASE"/>
    <property type="match status" value="1"/>
</dbReference>
<accession>A0A919YSS5</accession>
<dbReference type="Proteomes" id="UP000683139">
    <property type="component" value="Unassembled WGS sequence"/>
</dbReference>
<sequence>MNSFQMLLQQQQRYFHEGHSKSVSYRIEALRKLRLAIKQFEPNIIEALKADLNKSELEAYSTEIGIVLEEINITLKNIKRWAKPKRVKTPLTHLGSSSYMYAQPYGIVLIIAPWNYPFQLAISPLIGAIAAGNVAVIKPSELAPRTSSVISQLIASVFSKEQVAVVEGGIDVNQALLAERWDYIFFTGSVPVGKIVMETAAKHLTPVTLELGGKSPCVVHKDAHIQLAAKRIAWGKYLNAGQTCIAPDYVYIHQDVRDEFVSAFREAVQQLYGENVLQGEHYTRIVSPRHFQRLISFLEDGRIVMGGKYDEARLQIEPTLMEELTWESPIMKDEIFGPILPMMTYDELNDVIAGIRQHPNPLALYLFSESKDVQQHMIEQVSFGGGCINDTIFHVANPYLPFGGVGTSGIGSYHGKFSFDVFTHYKSVLKQTTRFDLPFRYPNMKNAMKIIKMLLK</sequence>
<organism evidence="9 10">
    <name type="scientific">Paenibacillus montaniterrae</name>
    <dbReference type="NCBI Taxonomy" id="429341"/>
    <lineage>
        <taxon>Bacteria</taxon>
        <taxon>Bacillati</taxon>
        <taxon>Bacillota</taxon>
        <taxon>Bacilli</taxon>
        <taxon>Bacillales</taxon>
        <taxon>Paenibacillaceae</taxon>
        <taxon>Paenibacillus</taxon>
    </lineage>
</organism>